<reference evidence="1 2" key="1">
    <citation type="submission" date="2019-03" db="EMBL/GenBank/DDBJ databases">
        <authorList>
            <person name="Nijsse B."/>
        </authorList>
    </citation>
    <scope>NUCLEOTIDE SEQUENCE [LARGE SCALE GENOMIC DNA]</scope>
    <source>
        <strain evidence="1">Desulfoluna butyratoxydans MSL71</strain>
    </source>
</reference>
<dbReference type="EMBL" id="CAADHO010000002">
    <property type="protein sequence ID" value="VFQ43860.1"/>
    <property type="molecule type" value="Genomic_DNA"/>
</dbReference>
<sequence length="101" mass="11480">MKVINLDRFRTTQTVSLEGVEYEVYGMTVRQFLENGGEQHEFENAQDQFNFFIDKLEKSTNIPRDVLVDQEPGVLAALFKVCQGIDPEIEEGAPEGSPEKK</sequence>
<dbReference type="Proteomes" id="UP000507962">
    <property type="component" value="Unassembled WGS sequence"/>
</dbReference>
<dbReference type="AlphaFoldDB" id="A0A4U8YK56"/>
<keyword evidence="2" id="KW-1185">Reference proteome</keyword>
<gene>
    <name evidence="1" type="ORF">MSL71_15010</name>
</gene>
<evidence type="ECO:0000313" key="2">
    <source>
        <dbReference type="Proteomes" id="UP000507962"/>
    </source>
</evidence>
<proteinExistence type="predicted"/>
<protein>
    <submittedName>
        <fullName evidence="1">Uncharacterized protein</fullName>
    </submittedName>
</protein>
<dbReference type="RefSeq" id="WP_180138348.1">
    <property type="nucleotide sequence ID" value="NZ_CAADHO010000002.1"/>
</dbReference>
<accession>A0A4U8YK56</accession>
<evidence type="ECO:0000313" key="1">
    <source>
        <dbReference type="EMBL" id="VFQ43860.1"/>
    </source>
</evidence>
<organism evidence="1 2">
    <name type="scientific">Desulfoluna butyratoxydans</name>
    <dbReference type="NCBI Taxonomy" id="231438"/>
    <lineage>
        <taxon>Bacteria</taxon>
        <taxon>Pseudomonadati</taxon>
        <taxon>Thermodesulfobacteriota</taxon>
        <taxon>Desulfobacteria</taxon>
        <taxon>Desulfobacterales</taxon>
        <taxon>Desulfolunaceae</taxon>
        <taxon>Desulfoluna</taxon>
    </lineage>
</organism>
<name>A0A4U8YK56_9BACT</name>